<evidence type="ECO:0000313" key="3">
    <source>
        <dbReference type="EMBL" id="KPP76658.1"/>
    </source>
</evidence>
<dbReference type="STRING" id="113540.ENSSFOP00015028879"/>
<dbReference type="GO" id="GO:0046580">
    <property type="term" value="P:negative regulation of Ras protein signal transduction"/>
    <property type="evidence" value="ECO:0007669"/>
    <property type="project" value="TreeGrafter"/>
</dbReference>
<dbReference type="GO" id="GO:0048513">
    <property type="term" value="P:animal organ development"/>
    <property type="evidence" value="ECO:0007669"/>
    <property type="project" value="TreeGrafter"/>
</dbReference>
<dbReference type="OrthoDB" id="10038884at2759"/>
<sequence length="315" mass="34324">MKGTDIQMESRVPHHIPGISSSIMVQPLLDSRVPYGRFQQPLTIYPIDQMKSSHIENDYIDCPAVVSTQPSSQKAARGPQDSLLVSSSHPHLLRCEPHDVTHPWIYCGGRPSSMSSCSSGSTSSDQRLLDHVAPPSTADPARAASFQVKSPPGPVPQVPKPLVVPETTGKHTLLCQRCGRCRCTECTLPRTLPSCWVCNQECLCSARSLVDAATCMCLVKGVFYHCTDDEDEEGSCADRPCSCGPSNRCARWAFMGTLSLVLPCLLCYLPATGCVKLSQKCYDHISRPGCRCKHSSACKAAEWEQKSATKETQPS</sequence>
<dbReference type="GO" id="GO:0040037">
    <property type="term" value="P:negative regulation of fibroblast growth factor receptor signaling pathway"/>
    <property type="evidence" value="ECO:0007669"/>
    <property type="project" value="TreeGrafter"/>
</dbReference>
<feature type="region of interest" description="Disordered" evidence="2">
    <location>
        <begin position="117"/>
        <end position="160"/>
    </location>
</feature>
<dbReference type="GO" id="GO:0016020">
    <property type="term" value="C:membrane"/>
    <property type="evidence" value="ECO:0007669"/>
    <property type="project" value="InterPro"/>
</dbReference>
<dbReference type="AlphaFoldDB" id="A0A0P7XN05"/>
<dbReference type="InterPro" id="IPR007875">
    <property type="entry name" value="Sprouty"/>
</dbReference>
<dbReference type="EMBL" id="JARO02001037">
    <property type="protein sequence ID" value="KPP76658.1"/>
    <property type="molecule type" value="Genomic_DNA"/>
</dbReference>
<evidence type="ECO:0000256" key="1">
    <source>
        <dbReference type="ARBA" id="ARBA00010964"/>
    </source>
</evidence>
<reference evidence="3 4" key="1">
    <citation type="submission" date="2015-08" db="EMBL/GenBank/DDBJ databases">
        <title>The genome of the Asian arowana (Scleropages formosus).</title>
        <authorList>
            <person name="Tan M.H."/>
            <person name="Gan H.M."/>
            <person name="Croft L.J."/>
            <person name="Austin C.M."/>
        </authorList>
    </citation>
    <scope>NUCLEOTIDE SEQUENCE [LARGE SCALE GENOMIC DNA]</scope>
    <source>
        <strain evidence="3">Aro1</strain>
    </source>
</reference>
<dbReference type="KEGG" id="sfm:108936745"/>
<dbReference type="Pfam" id="PF05210">
    <property type="entry name" value="Sprouty"/>
    <property type="match status" value="1"/>
</dbReference>
<evidence type="ECO:0000256" key="2">
    <source>
        <dbReference type="SAM" id="MobiDB-lite"/>
    </source>
</evidence>
<dbReference type="PANTHER" id="PTHR12365:SF6">
    <property type="entry name" value="PROTEIN SPROUTY HOMOLOG 4"/>
    <property type="match status" value="1"/>
</dbReference>
<comment type="caution">
    <text evidence="3">The sequence shown here is derived from an EMBL/GenBank/DDBJ whole genome shotgun (WGS) entry which is preliminary data.</text>
</comment>
<dbReference type="PROSITE" id="PS51227">
    <property type="entry name" value="SPR"/>
    <property type="match status" value="1"/>
</dbReference>
<protein>
    <submittedName>
        <fullName evidence="3">Protein sprouty4-like</fullName>
    </submittedName>
</protein>
<dbReference type="PANTHER" id="PTHR12365">
    <property type="entry name" value="SPROUTY"/>
    <property type="match status" value="1"/>
</dbReference>
<evidence type="ECO:0000313" key="4">
    <source>
        <dbReference type="Proteomes" id="UP000034805"/>
    </source>
</evidence>
<dbReference type="Proteomes" id="UP000034805">
    <property type="component" value="Unassembled WGS sequence"/>
</dbReference>
<dbReference type="InterPro" id="IPR051192">
    <property type="entry name" value="Sprouty_domain"/>
</dbReference>
<gene>
    <name evidence="3" type="ORF">Z043_103987</name>
</gene>
<organism evidence="3 4">
    <name type="scientific">Scleropages formosus</name>
    <name type="common">Asian bonytongue</name>
    <name type="synonym">Osteoglossum formosum</name>
    <dbReference type="NCBI Taxonomy" id="113540"/>
    <lineage>
        <taxon>Eukaryota</taxon>
        <taxon>Metazoa</taxon>
        <taxon>Chordata</taxon>
        <taxon>Craniata</taxon>
        <taxon>Vertebrata</taxon>
        <taxon>Euteleostomi</taxon>
        <taxon>Actinopterygii</taxon>
        <taxon>Neopterygii</taxon>
        <taxon>Teleostei</taxon>
        <taxon>Osteoglossocephala</taxon>
        <taxon>Osteoglossomorpha</taxon>
        <taxon>Osteoglossiformes</taxon>
        <taxon>Osteoglossidae</taxon>
        <taxon>Scleropages</taxon>
    </lineage>
</organism>
<dbReference type="GO" id="GO:0005829">
    <property type="term" value="C:cytosol"/>
    <property type="evidence" value="ECO:0007669"/>
    <property type="project" value="TreeGrafter"/>
</dbReference>
<proteinExistence type="inferred from homology"/>
<accession>A0A0P7XN05</accession>
<comment type="similarity">
    <text evidence="1">Belongs to the sprouty family.</text>
</comment>
<name>A0A0P7XN05_SCLFO</name>